<comment type="subcellular location">
    <subcellularLocation>
        <location evidence="1">Periplasm</location>
    </subcellularLocation>
</comment>
<organism evidence="5 6">
    <name type="scientific">Streptomyces bullii</name>
    <dbReference type="NCBI Taxonomy" id="349910"/>
    <lineage>
        <taxon>Bacteria</taxon>
        <taxon>Bacillati</taxon>
        <taxon>Actinomycetota</taxon>
        <taxon>Actinomycetes</taxon>
        <taxon>Kitasatosporales</taxon>
        <taxon>Streptomycetaceae</taxon>
        <taxon>Streptomyces</taxon>
    </lineage>
</organism>
<protein>
    <submittedName>
        <fullName evidence="5">ABC transporter substrate-binding protein</fullName>
    </submittedName>
</protein>
<dbReference type="PANTHER" id="PTHR30006">
    <property type="entry name" value="THIAMINE-BINDING PERIPLASMIC PROTEIN-RELATED"/>
    <property type="match status" value="1"/>
</dbReference>
<dbReference type="Gene3D" id="3.40.190.10">
    <property type="entry name" value="Periplasmic binding protein-like II"/>
    <property type="match status" value="2"/>
</dbReference>
<evidence type="ECO:0000256" key="3">
    <source>
        <dbReference type="ARBA" id="ARBA00022729"/>
    </source>
</evidence>
<keyword evidence="6" id="KW-1185">Reference proteome</keyword>
<dbReference type="CDD" id="cd13589">
    <property type="entry name" value="PBP2_polyamine_RpCGA009"/>
    <property type="match status" value="1"/>
</dbReference>
<dbReference type="SUPFAM" id="SSF53850">
    <property type="entry name" value="Periplasmic binding protein-like II"/>
    <property type="match status" value="1"/>
</dbReference>
<evidence type="ECO:0000256" key="2">
    <source>
        <dbReference type="ARBA" id="ARBA00022448"/>
    </source>
</evidence>
<evidence type="ECO:0000256" key="1">
    <source>
        <dbReference type="ARBA" id="ARBA00004418"/>
    </source>
</evidence>
<dbReference type="RefSeq" id="WP_381026222.1">
    <property type="nucleotide sequence ID" value="NZ_JBHSNY010000009.1"/>
</dbReference>
<dbReference type="Pfam" id="PF13416">
    <property type="entry name" value="SBP_bac_8"/>
    <property type="match status" value="1"/>
</dbReference>
<dbReference type="PANTHER" id="PTHR30006:SF3">
    <property type="entry name" value="THIAMINE-BINDING PERIPLASMIC PROTEIN"/>
    <property type="match status" value="1"/>
</dbReference>
<name>A0ABW0UUG5_9ACTN</name>
<keyword evidence="4" id="KW-0574">Periplasm</keyword>
<dbReference type="EMBL" id="JBHSNY010000009">
    <property type="protein sequence ID" value="MFC5637197.1"/>
    <property type="molecule type" value="Genomic_DNA"/>
</dbReference>
<accession>A0ABW0UUG5</accession>
<dbReference type="Proteomes" id="UP001596154">
    <property type="component" value="Unassembled WGS sequence"/>
</dbReference>
<reference evidence="6" key="1">
    <citation type="journal article" date="2019" name="Int. J. Syst. Evol. Microbiol.">
        <title>The Global Catalogue of Microorganisms (GCM) 10K type strain sequencing project: providing services to taxonomists for standard genome sequencing and annotation.</title>
        <authorList>
            <consortium name="The Broad Institute Genomics Platform"/>
            <consortium name="The Broad Institute Genome Sequencing Center for Infectious Disease"/>
            <person name="Wu L."/>
            <person name="Ma J."/>
        </authorList>
    </citation>
    <scope>NUCLEOTIDE SEQUENCE [LARGE SCALE GENOMIC DNA]</scope>
    <source>
        <strain evidence="6">CGMCC 4.7248</strain>
    </source>
</reference>
<keyword evidence="2" id="KW-0813">Transport</keyword>
<dbReference type="InterPro" id="IPR006059">
    <property type="entry name" value="SBP"/>
</dbReference>
<gene>
    <name evidence="5" type="ORF">ACFPZJ_26010</name>
</gene>
<dbReference type="PROSITE" id="PS51318">
    <property type="entry name" value="TAT"/>
    <property type="match status" value="1"/>
</dbReference>
<evidence type="ECO:0000313" key="5">
    <source>
        <dbReference type="EMBL" id="MFC5637197.1"/>
    </source>
</evidence>
<dbReference type="PROSITE" id="PS51257">
    <property type="entry name" value="PROKAR_LIPOPROTEIN"/>
    <property type="match status" value="1"/>
</dbReference>
<sequence>MRKGVGIDRRAFLSGVGGVAAGVATASLTACQSRAERNATGTRSTEVLIVRDIGGAYGEANRKALYDPFTKETGIRIEVVNMLHEQMLAEVKRGRPPCDVTDTNMSLLALFQQKGVTEELDYERLRNAANTGISESLLTSHGVGKAYWASVLAYRADAFGGRKPESWADFWDVGAFPGRRALQSSLDWPELEFGLLADGVPVDRLYPLDVDRAFKALDEIRGFVQAFWENGAAPAELLNRNEVVASSAWLGRLRPPTGHGSPLAYTWSGARRQSNGYGILKGAANTDAAYRFIDFALRPDVQAHLARIHPNGPVVPAAYAYLSETTAAHLPSTPGHLRSGFDLDVAWWLENRDAVTKRWQAWARA</sequence>
<keyword evidence="3" id="KW-0732">Signal</keyword>
<comment type="caution">
    <text evidence="5">The sequence shown here is derived from an EMBL/GenBank/DDBJ whole genome shotgun (WGS) entry which is preliminary data.</text>
</comment>
<evidence type="ECO:0000256" key="4">
    <source>
        <dbReference type="ARBA" id="ARBA00022764"/>
    </source>
</evidence>
<dbReference type="InterPro" id="IPR006311">
    <property type="entry name" value="TAT_signal"/>
</dbReference>
<proteinExistence type="predicted"/>
<evidence type="ECO:0000313" key="6">
    <source>
        <dbReference type="Proteomes" id="UP001596154"/>
    </source>
</evidence>